<evidence type="ECO:0000256" key="5">
    <source>
        <dbReference type="ARBA" id="ARBA00023027"/>
    </source>
</evidence>
<gene>
    <name evidence="6" type="primary">nadX</name>
    <name evidence="9" type="ORF">EDC65_3047</name>
</gene>
<comment type="similarity">
    <text evidence="1 6">Belongs to the L-aspartate dehydrogenase family.</text>
</comment>
<dbReference type="InterPro" id="IPR020626">
    <property type="entry name" value="Asp_DH_prok"/>
</dbReference>
<evidence type="ECO:0000259" key="8">
    <source>
        <dbReference type="Pfam" id="PF03447"/>
    </source>
</evidence>
<feature type="binding site" evidence="6">
    <location>
        <position position="188"/>
    </location>
    <ligand>
        <name>NAD(+)</name>
        <dbReference type="ChEBI" id="CHEBI:57540"/>
    </ligand>
</feature>
<dbReference type="Gene3D" id="3.30.360.10">
    <property type="entry name" value="Dihydrodipicolinate Reductase, domain 2"/>
    <property type="match status" value="1"/>
</dbReference>
<dbReference type="Pfam" id="PF01958">
    <property type="entry name" value="Asp_DH_C"/>
    <property type="match status" value="1"/>
</dbReference>
<dbReference type="GO" id="GO:0033735">
    <property type="term" value="F:aspartate dehydrogenase [NAD(P)+] activity"/>
    <property type="evidence" value="ECO:0007669"/>
    <property type="project" value="UniProtKB-EC"/>
</dbReference>
<keyword evidence="5 6" id="KW-0520">NAD</keyword>
<evidence type="ECO:0000259" key="7">
    <source>
        <dbReference type="Pfam" id="PF01958"/>
    </source>
</evidence>
<comment type="pathway">
    <text evidence="6">Cofactor biosynthesis; NAD(+) biosynthesis; iminoaspartate from L-aspartate (dehydrogenase route): step 1/1.</text>
</comment>
<dbReference type="AlphaFoldDB" id="A0A3N1LJJ6"/>
<dbReference type="Pfam" id="PF03447">
    <property type="entry name" value="NAD_binding_3"/>
    <property type="match status" value="1"/>
</dbReference>
<keyword evidence="3 6" id="KW-0521">NADP</keyword>
<dbReference type="PANTHER" id="PTHR31873:SF6">
    <property type="entry name" value="ASPARTATE DEHYDROGENASE DOMAIN-CONTAINING PROTEIN"/>
    <property type="match status" value="1"/>
</dbReference>
<feature type="domain" description="Aspartate/homoserine dehydrogenase NAD-binding" evidence="8">
    <location>
        <begin position="11"/>
        <end position="119"/>
    </location>
</feature>
<dbReference type="InterPro" id="IPR005106">
    <property type="entry name" value="Asp/hSer_DH_NAD-bd"/>
</dbReference>
<evidence type="ECO:0000256" key="1">
    <source>
        <dbReference type="ARBA" id="ARBA00008331"/>
    </source>
</evidence>
<dbReference type="InterPro" id="IPR036291">
    <property type="entry name" value="NAD(P)-bd_dom_sf"/>
</dbReference>
<dbReference type="OrthoDB" id="8456681at2"/>
<dbReference type="UniPathway" id="UPA00253">
    <property type="reaction ID" value="UER00456"/>
</dbReference>
<keyword evidence="4 6" id="KW-0560">Oxidoreductase</keyword>
<dbReference type="EMBL" id="RJKX01000014">
    <property type="protein sequence ID" value="ROP91184.1"/>
    <property type="molecule type" value="Genomic_DNA"/>
</dbReference>
<dbReference type="GO" id="GO:0050661">
    <property type="term" value="F:NADP binding"/>
    <property type="evidence" value="ECO:0007669"/>
    <property type="project" value="UniProtKB-UniRule"/>
</dbReference>
<dbReference type="Proteomes" id="UP000278222">
    <property type="component" value="Unassembled WGS sequence"/>
</dbReference>
<reference evidence="9 10" key="1">
    <citation type="submission" date="2018-11" db="EMBL/GenBank/DDBJ databases">
        <title>Genomic Encyclopedia of Type Strains, Phase IV (KMG-IV): sequencing the most valuable type-strain genomes for metagenomic binning, comparative biology and taxonomic classification.</title>
        <authorList>
            <person name="Goeker M."/>
        </authorList>
    </citation>
    <scope>NUCLEOTIDE SEQUENCE [LARGE SCALE GENOMIC DNA]</scope>
    <source>
        <strain evidence="9 10">DSM 5900</strain>
    </source>
</reference>
<dbReference type="GO" id="GO:0016639">
    <property type="term" value="F:oxidoreductase activity, acting on the CH-NH2 group of donors, NAD or NADP as acceptor"/>
    <property type="evidence" value="ECO:0007669"/>
    <property type="project" value="UniProtKB-UniRule"/>
</dbReference>
<dbReference type="InterPro" id="IPR002811">
    <property type="entry name" value="Asp_DH"/>
</dbReference>
<proteinExistence type="inferred from homology"/>
<feature type="domain" description="Aspartate dehydrogenase" evidence="7">
    <location>
        <begin position="166"/>
        <end position="252"/>
    </location>
</feature>
<protein>
    <recommendedName>
        <fullName evidence="6">L-aspartate dehydrogenase</fullName>
        <ecNumber evidence="6">1.4.1.21</ecNumber>
    </recommendedName>
</protein>
<dbReference type="RefSeq" id="WP_123690862.1">
    <property type="nucleotide sequence ID" value="NZ_AP019700.1"/>
</dbReference>
<evidence type="ECO:0000256" key="4">
    <source>
        <dbReference type="ARBA" id="ARBA00023002"/>
    </source>
</evidence>
<name>A0A3N1LJJ6_9PROT</name>
<dbReference type="SUPFAM" id="SSF55347">
    <property type="entry name" value="Glyceraldehyde-3-phosphate dehydrogenase-like, C-terminal domain"/>
    <property type="match status" value="1"/>
</dbReference>
<sequence>MTRTYRIGLIGLGAIGRDLLERIGTGTLGPIEAAAVLVRRPRPDSGVPGLTHDPDRFFAAGFDAVVEGAGHQAVRDHGERALRAGADLLLTSVGALTDDALFARLQQAASDSGRRLILPSAGIGALDILAAGAVGGLDRVTVTVRKDPLSWKGTIAERQVDLDGLTAPFVLHDGPVREGARAYPQNVNISAAAALAGIGLDRTRLVIVADPGITVHVVEIEAEGHFGRFTFREEIIPTDDNPKTGRLVAMAVAKTVRQLASPLVIGA</sequence>
<dbReference type="NCBIfam" id="NF009828">
    <property type="entry name" value="PRK13303.1-3"/>
    <property type="match status" value="1"/>
</dbReference>
<dbReference type="InterPro" id="IPR011182">
    <property type="entry name" value="L-Asp_DH"/>
</dbReference>
<keyword evidence="10" id="KW-1185">Reference proteome</keyword>
<evidence type="ECO:0000256" key="3">
    <source>
        <dbReference type="ARBA" id="ARBA00022857"/>
    </source>
</evidence>
<comment type="caution">
    <text evidence="9">The sequence shown here is derived from an EMBL/GenBank/DDBJ whole genome shotgun (WGS) entry which is preliminary data.</text>
</comment>
<comment type="function">
    <text evidence="6">Specifically catalyzes the NAD or NADP-dependent dehydrogenation of L-aspartate to iminoaspartate.</text>
</comment>
<comment type="caution">
    <text evidence="6">Lacks conserved residue(s) required for the propagation of feature annotation.</text>
</comment>
<evidence type="ECO:0000313" key="9">
    <source>
        <dbReference type="EMBL" id="ROP91184.1"/>
    </source>
</evidence>
<evidence type="ECO:0000313" key="10">
    <source>
        <dbReference type="Proteomes" id="UP000278222"/>
    </source>
</evidence>
<keyword evidence="2 6" id="KW-0662">Pyridine nucleotide biosynthesis</keyword>
<comment type="catalytic activity">
    <reaction evidence="6">
        <text>L-aspartate + NAD(+) + H2O = oxaloacetate + NH4(+) + NADH + H(+)</text>
        <dbReference type="Rhea" id="RHEA:11788"/>
        <dbReference type="ChEBI" id="CHEBI:15377"/>
        <dbReference type="ChEBI" id="CHEBI:15378"/>
        <dbReference type="ChEBI" id="CHEBI:16452"/>
        <dbReference type="ChEBI" id="CHEBI:28938"/>
        <dbReference type="ChEBI" id="CHEBI:29991"/>
        <dbReference type="ChEBI" id="CHEBI:57540"/>
        <dbReference type="ChEBI" id="CHEBI:57945"/>
        <dbReference type="EC" id="1.4.1.21"/>
    </reaction>
</comment>
<organism evidence="9 10">
    <name type="scientific">Stella humosa</name>
    <dbReference type="NCBI Taxonomy" id="94"/>
    <lineage>
        <taxon>Bacteria</taxon>
        <taxon>Pseudomonadati</taxon>
        <taxon>Pseudomonadota</taxon>
        <taxon>Alphaproteobacteria</taxon>
        <taxon>Rhodospirillales</taxon>
        <taxon>Stellaceae</taxon>
        <taxon>Stella</taxon>
    </lineage>
</organism>
<dbReference type="Gene3D" id="3.40.50.720">
    <property type="entry name" value="NAD(P)-binding Rossmann-like Domain"/>
    <property type="match status" value="1"/>
</dbReference>
<dbReference type="PANTHER" id="PTHR31873">
    <property type="entry name" value="L-ASPARTATE DEHYDROGENASE-RELATED"/>
    <property type="match status" value="1"/>
</dbReference>
<evidence type="ECO:0000256" key="6">
    <source>
        <dbReference type="HAMAP-Rule" id="MF_01265"/>
    </source>
</evidence>
<dbReference type="EC" id="1.4.1.21" evidence="6"/>
<comment type="catalytic activity">
    <reaction evidence="6">
        <text>L-aspartate + NADP(+) + H2O = oxaloacetate + NH4(+) + NADPH + H(+)</text>
        <dbReference type="Rhea" id="RHEA:11784"/>
        <dbReference type="ChEBI" id="CHEBI:15377"/>
        <dbReference type="ChEBI" id="CHEBI:15378"/>
        <dbReference type="ChEBI" id="CHEBI:16452"/>
        <dbReference type="ChEBI" id="CHEBI:28938"/>
        <dbReference type="ChEBI" id="CHEBI:29991"/>
        <dbReference type="ChEBI" id="CHEBI:57783"/>
        <dbReference type="ChEBI" id="CHEBI:58349"/>
        <dbReference type="EC" id="1.4.1.21"/>
    </reaction>
</comment>
<dbReference type="HAMAP" id="MF_01265">
    <property type="entry name" value="NadX"/>
    <property type="match status" value="1"/>
</dbReference>
<dbReference type="SUPFAM" id="SSF51735">
    <property type="entry name" value="NAD(P)-binding Rossmann-fold domains"/>
    <property type="match status" value="1"/>
</dbReference>
<comment type="miscellaneous">
    <text evidence="6">The iminoaspartate product is unstable in aqueous solution and can decompose to oxaloacetate and ammonia.</text>
</comment>
<evidence type="ECO:0000256" key="2">
    <source>
        <dbReference type="ARBA" id="ARBA00022642"/>
    </source>
</evidence>
<accession>A0A3N1LJJ6</accession>
<dbReference type="GO" id="GO:0051287">
    <property type="term" value="F:NAD binding"/>
    <property type="evidence" value="ECO:0007669"/>
    <property type="project" value="UniProtKB-UniRule"/>
</dbReference>
<dbReference type="GO" id="GO:0009435">
    <property type="term" value="P:NAD+ biosynthetic process"/>
    <property type="evidence" value="ECO:0007669"/>
    <property type="project" value="UniProtKB-UniRule"/>
</dbReference>
<dbReference type="PIRSF" id="PIRSF005227">
    <property type="entry name" value="Asp_dh_NAD_syn"/>
    <property type="match status" value="1"/>
</dbReference>